<name>A0A0D5Y8F6_9PSED</name>
<evidence type="ECO:0000313" key="2">
    <source>
        <dbReference type="EMBL" id="AKA27309.1"/>
    </source>
</evidence>
<dbReference type="AlphaFoldDB" id="A0A0D5Y8F6"/>
<reference evidence="2 3" key="1">
    <citation type="journal article" date="2015" name="Mol. Plant Microbe Interact.">
        <title>Comparative Genomic Analysis of Pseudomonas chlororaphis PCL1606 Reveals New Insight into Antifungal Compounds Involved in Biocontrol.</title>
        <authorList>
            <person name="Calderon C.E."/>
            <person name="Ramos C."/>
            <person name="de Vicente A."/>
            <person name="Cazorla F.M."/>
        </authorList>
    </citation>
    <scope>NUCLEOTIDE SEQUENCE [LARGE SCALE GENOMIC DNA]</scope>
    <source>
        <strain evidence="2 3">PCL1606</strain>
    </source>
</reference>
<protein>
    <submittedName>
        <fullName evidence="2">Uncharacterized protein</fullName>
    </submittedName>
</protein>
<dbReference type="KEGG" id="pcz:PCL1606_58640"/>
<dbReference type="PATRIC" id="fig|587753.10.peg.5845"/>
<dbReference type="EMBL" id="CP011110">
    <property type="protein sequence ID" value="AKA27309.1"/>
    <property type="molecule type" value="Genomic_DNA"/>
</dbReference>
<feature type="compositionally biased region" description="Polar residues" evidence="1">
    <location>
        <begin position="1"/>
        <end position="10"/>
    </location>
</feature>
<dbReference type="Proteomes" id="UP000032748">
    <property type="component" value="Chromosome"/>
</dbReference>
<proteinExistence type="predicted"/>
<organism evidence="2 3">
    <name type="scientific">Pseudomonas chlororaphis</name>
    <dbReference type="NCBI Taxonomy" id="587753"/>
    <lineage>
        <taxon>Bacteria</taxon>
        <taxon>Pseudomonadati</taxon>
        <taxon>Pseudomonadota</taxon>
        <taxon>Gammaproteobacteria</taxon>
        <taxon>Pseudomonadales</taxon>
        <taxon>Pseudomonadaceae</taxon>
        <taxon>Pseudomonas</taxon>
    </lineage>
</organism>
<gene>
    <name evidence="2" type="ORF">PCL1606_58640</name>
</gene>
<evidence type="ECO:0000313" key="3">
    <source>
        <dbReference type="Proteomes" id="UP000032748"/>
    </source>
</evidence>
<sequence length="38" mass="4230">MPAMTSSRAMHTTHEKHAPNALVIMPGESENPHLSFDR</sequence>
<accession>A0A0D5Y8F6</accession>
<evidence type="ECO:0000256" key="1">
    <source>
        <dbReference type="SAM" id="MobiDB-lite"/>
    </source>
</evidence>
<feature type="region of interest" description="Disordered" evidence="1">
    <location>
        <begin position="1"/>
        <end position="38"/>
    </location>
</feature>